<evidence type="ECO:0000259" key="1">
    <source>
        <dbReference type="Pfam" id="PF13460"/>
    </source>
</evidence>
<dbReference type="RefSeq" id="WP_166192362.1">
    <property type="nucleotide sequence ID" value="NZ_JAAOIV010000001.1"/>
</dbReference>
<dbReference type="InterPro" id="IPR016040">
    <property type="entry name" value="NAD(P)-bd_dom"/>
</dbReference>
<keyword evidence="3" id="KW-1185">Reference proteome</keyword>
<evidence type="ECO:0000313" key="3">
    <source>
        <dbReference type="Proteomes" id="UP000744769"/>
    </source>
</evidence>
<evidence type="ECO:0000313" key="2">
    <source>
        <dbReference type="EMBL" id="NHN54574.1"/>
    </source>
</evidence>
<gene>
    <name evidence="2" type="ORF">G9U51_02115</name>
</gene>
<dbReference type="Gene3D" id="3.40.50.720">
    <property type="entry name" value="NAD(P)-binding Rossmann-like Domain"/>
    <property type="match status" value="1"/>
</dbReference>
<organism evidence="2 3">
    <name type="scientific">Metallococcus carri</name>
    <dbReference type="NCBI Taxonomy" id="1656884"/>
    <lineage>
        <taxon>Bacteria</taxon>
        <taxon>Bacillati</taxon>
        <taxon>Actinomycetota</taxon>
        <taxon>Actinomycetes</taxon>
        <taxon>Micrococcales</taxon>
        <taxon>Dermacoccaceae</taxon>
        <taxon>Metallococcus</taxon>
    </lineage>
</organism>
<name>A0A967E975_9MICO</name>
<feature type="domain" description="NAD(P)-binding" evidence="1">
    <location>
        <begin position="26"/>
        <end position="190"/>
    </location>
</feature>
<proteinExistence type="predicted"/>
<dbReference type="EMBL" id="JAAOIV010000001">
    <property type="protein sequence ID" value="NHN54574.1"/>
    <property type="molecule type" value="Genomic_DNA"/>
</dbReference>
<dbReference type="InterPro" id="IPR051207">
    <property type="entry name" value="ComplexI_NDUFA9_subunit"/>
</dbReference>
<accession>A0A967E975</accession>
<dbReference type="Proteomes" id="UP000744769">
    <property type="component" value="Unassembled WGS sequence"/>
</dbReference>
<comment type="caution">
    <text evidence="2">The sequence shown here is derived from an EMBL/GenBank/DDBJ whole genome shotgun (WGS) entry which is preliminary data.</text>
</comment>
<dbReference type="PANTHER" id="PTHR12126">
    <property type="entry name" value="NADH-UBIQUINONE OXIDOREDUCTASE 39 KDA SUBUNIT-RELATED"/>
    <property type="match status" value="1"/>
</dbReference>
<protein>
    <submittedName>
        <fullName evidence="2">NAD(P)H-binding protein</fullName>
    </submittedName>
</protein>
<dbReference type="Pfam" id="PF13460">
    <property type="entry name" value="NAD_binding_10"/>
    <property type="match status" value="1"/>
</dbReference>
<dbReference type="PANTHER" id="PTHR12126:SF11">
    <property type="entry name" value="NADH DEHYDROGENASE [UBIQUINONE] 1 ALPHA SUBCOMPLEX SUBUNIT 9, MITOCHONDRIAL"/>
    <property type="match status" value="1"/>
</dbReference>
<dbReference type="AlphaFoldDB" id="A0A967E975"/>
<dbReference type="InterPro" id="IPR036291">
    <property type="entry name" value="NAD(P)-bd_dom_sf"/>
</dbReference>
<dbReference type="SUPFAM" id="SSF51735">
    <property type="entry name" value="NAD(P)-binding Rossmann-fold domains"/>
    <property type="match status" value="1"/>
</dbReference>
<dbReference type="GO" id="GO:0044877">
    <property type="term" value="F:protein-containing complex binding"/>
    <property type="evidence" value="ECO:0007669"/>
    <property type="project" value="TreeGrafter"/>
</dbReference>
<sequence>MSQASVPPPLVTGLPMLGRPPVLVTGAAGTLGRDVVAELQRSQVPVRALAHTSEPPEGVVTAPGDLTTGVGLAEAVTDIGAVIHCATGESVDVDGTRRLADACAAQGVRLVHVSIVGCWDNPLPYYRTKAQSETEVVASGAPHAIVRATQFHSLVRTLFGPRHGVSVSSRGLRAAPCDTAWVARVLVDVALEDRLPVEPIELAGPEVLTAREIAVLTAHVTGEPLRRHLQVPAVGGIMRAFARGSNLPGPGARRGGRTYAAWLAAQTGAARS</sequence>
<reference evidence="2" key="1">
    <citation type="submission" date="2020-03" db="EMBL/GenBank/DDBJ databases">
        <title>Draft sequencing of Calidifontibacter sp. DB0510.</title>
        <authorList>
            <person name="Kim D.-U."/>
        </authorList>
    </citation>
    <scope>NUCLEOTIDE SEQUENCE</scope>
    <source>
        <strain evidence="2">DB0510</strain>
    </source>
</reference>